<evidence type="ECO:0000313" key="9">
    <source>
        <dbReference type="Proteomes" id="UP000694569"/>
    </source>
</evidence>
<feature type="region of interest" description="Disordered" evidence="7">
    <location>
        <begin position="1"/>
        <end position="22"/>
    </location>
</feature>
<dbReference type="OrthoDB" id="2016263at2759"/>
<evidence type="ECO:0000256" key="6">
    <source>
        <dbReference type="ARBA" id="ARBA00049274"/>
    </source>
</evidence>
<organism evidence="8 9">
    <name type="scientific">Leptobrachium leishanense</name>
    <name type="common">Leishan spiny toad</name>
    <dbReference type="NCBI Taxonomy" id="445787"/>
    <lineage>
        <taxon>Eukaryota</taxon>
        <taxon>Metazoa</taxon>
        <taxon>Chordata</taxon>
        <taxon>Craniata</taxon>
        <taxon>Vertebrata</taxon>
        <taxon>Euteleostomi</taxon>
        <taxon>Amphibia</taxon>
        <taxon>Batrachia</taxon>
        <taxon>Anura</taxon>
        <taxon>Pelobatoidea</taxon>
        <taxon>Megophryidae</taxon>
        <taxon>Leptobrachium</taxon>
    </lineage>
</organism>
<evidence type="ECO:0000256" key="4">
    <source>
        <dbReference type="ARBA" id="ARBA00022840"/>
    </source>
</evidence>
<protein>
    <recommendedName>
        <fullName evidence="5">Tubulin--tyrosine ligase-like protein 5</fullName>
    </recommendedName>
</protein>
<keyword evidence="9" id="KW-1185">Reference proteome</keyword>
<dbReference type="PANTHER" id="PTHR12241">
    <property type="entry name" value="TUBULIN POLYGLUTAMYLASE"/>
    <property type="match status" value="1"/>
</dbReference>
<accession>A0A8C5WFX5</accession>
<keyword evidence="4" id="KW-0067">ATP-binding</keyword>
<dbReference type="Ensembl" id="ENSLLET00000036522.1">
    <property type="protein sequence ID" value="ENSLLEP00000035185.1"/>
    <property type="gene ID" value="ENSLLEG00000022147.1"/>
</dbReference>
<evidence type="ECO:0000256" key="5">
    <source>
        <dbReference type="ARBA" id="ARBA00041448"/>
    </source>
</evidence>
<dbReference type="GO" id="GO:0005524">
    <property type="term" value="F:ATP binding"/>
    <property type="evidence" value="ECO:0007669"/>
    <property type="project" value="UniProtKB-KW"/>
</dbReference>
<comment type="catalytic activity">
    <reaction evidence="6">
        <text>L-glutamyl-[protein] + L-glutamate + ATP = gamma-L-glutamyl-L-glutamyl-[protein] + ADP + phosphate + H(+)</text>
        <dbReference type="Rhea" id="RHEA:60144"/>
        <dbReference type="Rhea" id="RHEA-COMP:10208"/>
        <dbReference type="Rhea" id="RHEA-COMP:15517"/>
        <dbReference type="ChEBI" id="CHEBI:15378"/>
        <dbReference type="ChEBI" id="CHEBI:29973"/>
        <dbReference type="ChEBI" id="CHEBI:29985"/>
        <dbReference type="ChEBI" id="CHEBI:30616"/>
        <dbReference type="ChEBI" id="CHEBI:43474"/>
        <dbReference type="ChEBI" id="CHEBI:143622"/>
        <dbReference type="ChEBI" id="CHEBI:456216"/>
    </reaction>
    <physiologicalReaction direction="left-to-right" evidence="6">
        <dbReference type="Rhea" id="RHEA:60145"/>
    </physiologicalReaction>
</comment>
<evidence type="ECO:0000256" key="7">
    <source>
        <dbReference type="SAM" id="MobiDB-lite"/>
    </source>
</evidence>
<feature type="compositionally biased region" description="Pro residues" evidence="7">
    <location>
        <begin position="1"/>
        <end position="10"/>
    </location>
</feature>
<dbReference type="GO" id="GO:0015631">
    <property type="term" value="F:tubulin binding"/>
    <property type="evidence" value="ECO:0007669"/>
    <property type="project" value="TreeGrafter"/>
</dbReference>
<dbReference type="AlphaFoldDB" id="A0A8C5WFX5"/>
<reference evidence="8" key="2">
    <citation type="submission" date="2025-09" db="UniProtKB">
        <authorList>
            <consortium name="Ensembl"/>
        </authorList>
    </citation>
    <scope>IDENTIFICATION</scope>
</reference>
<dbReference type="GO" id="GO:0070740">
    <property type="term" value="F:tubulin-glutamic acid ligase activity"/>
    <property type="evidence" value="ECO:0007669"/>
    <property type="project" value="TreeGrafter"/>
</dbReference>
<dbReference type="SUPFAM" id="SSF56059">
    <property type="entry name" value="Glutathione synthetase ATP-binding domain-like"/>
    <property type="match status" value="1"/>
</dbReference>
<comment type="similarity">
    <text evidence="1">Belongs to the tubulin--tyrosine ligase family.</text>
</comment>
<evidence type="ECO:0000256" key="1">
    <source>
        <dbReference type="ARBA" id="ARBA00006820"/>
    </source>
</evidence>
<dbReference type="Gene3D" id="3.30.470.20">
    <property type="entry name" value="ATP-grasp fold, B domain"/>
    <property type="match status" value="1"/>
</dbReference>
<dbReference type="Pfam" id="PF03133">
    <property type="entry name" value="TTL"/>
    <property type="match status" value="1"/>
</dbReference>
<dbReference type="GO" id="GO:0000226">
    <property type="term" value="P:microtubule cytoskeleton organization"/>
    <property type="evidence" value="ECO:0007669"/>
    <property type="project" value="TreeGrafter"/>
</dbReference>
<keyword evidence="3" id="KW-0547">Nucleotide-binding</keyword>
<dbReference type="Proteomes" id="UP000694569">
    <property type="component" value="Unplaced"/>
</dbReference>
<evidence type="ECO:0000256" key="3">
    <source>
        <dbReference type="ARBA" id="ARBA00022741"/>
    </source>
</evidence>
<dbReference type="GO" id="GO:0036064">
    <property type="term" value="C:ciliary basal body"/>
    <property type="evidence" value="ECO:0007669"/>
    <property type="project" value="TreeGrafter"/>
</dbReference>
<evidence type="ECO:0000256" key="2">
    <source>
        <dbReference type="ARBA" id="ARBA00022598"/>
    </source>
</evidence>
<name>A0A8C5WFX5_9ANUR</name>
<dbReference type="GeneTree" id="ENSGT00940000162910"/>
<keyword evidence="2" id="KW-0436">Ligase</keyword>
<dbReference type="InterPro" id="IPR004344">
    <property type="entry name" value="TTL/TTLL_fam"/>
</dbReference>
<proteinExistence type="inferred from homology"/>
<reference evidence="8" key="1">
    <citation type="submission" date="2025-08" db="UniProtKB">
        <authorList>
            <consortium name="Ensembl"/>
        </authorList>
    </citation>
    <scope>IDENTIFICATION</scope>
</reference>
<evidence type="ECO:0000313" key="8">
    <source>
        <dbReference type="Ensembl" id="ENSLLEP00000035185.1"/>
    </source>
</evidence>
<dbReference type="PANTHER" id="PTHR12241:SF145">
    <property type="entry name" value="TUBULIN POLYGLUTAMYLASE TTLL5"/>
    <property type="match status" value="1"/>
</dbReference>
<dbReference type="PROSITE" id="PS51221">
    <property type="entry name" value="TTL"/>
    <property type="match status" value="1"/>
</dbReference>
<sequence>VPISHNPPHPILTAPHSHSLSPPSDAPCVLWTRRFCRVPVLLFHAGAIVTKDPSLRQAGERHHLSYKMLHTDSRLIRDILAAHGFHQAHSNSKHFNLLWTGTHVKSYILRSLTSFQKVNHFPRSYELTRKDCLCRNIQRMQQRHGIHRFSILPQTYLLPTEYQDFCGAFSKDRGLWIVKPVSSSRGRGIHLINSPAQISPEENILVSRYVSNPMLIQGYKFDIRLYVLITSYDPLVIYLYEEGLTRFATAKYDRSTKSMKNEFVHLTNYSVNKKSKDYVSCDDPEVEDYGNKWSMSAMLRYLKQDGVDTAALMFQIEDLVIKSVLSAESSVAAACRSLVAHRGNCFGECTPFSPRDTWGSPE</sequence>